<gene>
    <name evidence="3" type="ORF">QJS04_geneDACA001618</name>
</gene>
<dbReference type="GO" id="GO:0005880">
    <property type="term" value="C:nuclear microtubule"/>
    <property type="evidence" value="ECO:0007669"/>
    <property type="project" value="TreeGrafter"/>
</dbReference>
<organism evidence="3 4">
    <name type="scientific">Acorus gramineus</name>
    <name type="common">Dwarf sweet flag</name>
    <dbReference type="NCBI Taxonomy" id="55184"/>
    <lineage>
        <taxon>Eukaryota</taxon>
        <taxon>Viridiplantae</taxon>
        <taxon>Streptophyta</taxon>
        <taxon>Embryophyta</taxon>
        <taxon>Tracheophyta</taxon>
        <taxon>Spermatophyta</taxon>
        <taxon>Magnoliopsida</taxon>
        <taxon>Liliopsida</taxon>
        <taxon>Acoraceae</taxon>
        <taxon>Acorus</taxon>
    </lineage>
</organism>
<feature type="compositionally biased region" description="Polar residues" evidence="2">
    <location>
        <begin position="159"/>
        <end position="168"/>
    </location>
</feature>
<dbReference type="Pfam" id="PF04484">
    <property type="entry name" value="QWRF"/>
    <property type="match status" value="1"/>
</dbReference>
<protein>
    <submittedName>
        <fullName evidence="3">Uncharacterized protein</fullName>
    </submittedName>
</protein>
<feature type="compositionally biased region" description="Low complexity" evidence="2">
    <location>
        <begin position="226"/>
        <end position="246"/>
    </location>
</feature>
<feature type="region of interest" description="Disordered" evidence="2">
    <location>
        <begin position="225"/>
        <end position="264"/>
    </location>
</feature>
<comment type="caution">
    <text evidence="3">The sequence shown here is derived from an EMBL/GenBank/DDBJ whole genome shotgun (WGS) entry which is preliminary data.</text>
</comment>
<evidence type="ECO:0000256" key="1">
    <source>
        <dbReference type="ARBA" id="ARBA00010016"/>
    </source>
</evidence>
<dbReference type="Proteomes" id="UP001179952">
    <property type="component" value="Unassembled WGS sequence"/>
</dbReference>
<feature type="region of interest" description="Disordered" evidence="2">
    <location>
        <begin position="131"/>
        <end position="175"/>
    </location>
</feature>
<dbReference type="GO" id="GO:0051225">
    <property type="term" value="P:spindle assembly"/>
    <property type="evidence" value="ECO:0007669"/>
    <property type="project" value="TreeGrafter"/>
</dbReference>
<dbReference type="AlphaFoldDB" id="A0AAV9BG74"/>
<name>A0AAV9BG74_ACOGR</name>
<reference evidence="3" key="2">
    <citation type="submission" date="2023-06" db="EMBL/GenBank/DDBJ databases">
        <authorList>
            <person name="Ma L."/>
            <person name="Liu K.-W."/>
            <person name="Li Z."/>
            <person name="Hsiao Y.-Y."/>
            <person name="Qi Y."/>
            <person name="Fu T."/>
            <person name="Tang G."/>
            <person name="Zhang D."/>
            <person name="Sun W.-H."/>
            <person name="Liu D.-K."/>
            <person name="Li Y."/>
            <person name="Chen G.-Z."/>
            <person name="Liu X.-D."/>
            <person name="Liao X.-Y."/>
            <person name="Jiang Y.-T."/>
            <person name="Yu X."/>
            <person name="Hao Y."/>
            <person name="Huang J."/>
            <person name="Zhao X.-W."/>
            <person name="Ke S."/>
            <person name="Chen Y.-Y."/>
            <person name="Wu W.-L."/>
            <person name="Hsu J.-L."/>
            <person name="Lin Y.-F."/>
            <person name="Huang M.-D."/>
            <person name="Li C.-Y."/>
            <person name="Huang L."/>
            <person name="Wang Z.-W."/>
            <person name="Zhao X."/>
            <person name="Zhong W.-Y."/>
            <person name="Peng D.-H."/>
            <person name="Ahmad S."/>
            <person name="Lan S."/>
            <person name="Zhang J.-S."/>
            <person name="Tsai W.-C."/>
            <person name="Van De Peer Y."/>
            <person name="Liu Z.-J."/>
        </authorList>
    </citation>
    <scope>NUCLEOTIDE SEQUENCE</scope>
    <source>
        <strain evidence="3">SCP</strain>
        <tissue evidence="3">Leaves</tissue>
    </source>
</reference>
<dbReference type="PANTHER" id="PTHR31807">
    <property type="entry name" value="AUGMIN FAMILY MEMBER"/>
    <property type="match status" value="1"/>
</dbReference>
<feature type="region of interest" description="Disordered" evidence="2">
    <location>
        <begin position="284"/>
        <end position="347"/>
    </location>
</feature>
<feature type="region of interest" description="Disordered" evidence="2">
    <location>
        <begin position="1"/>
        <end position="104"/>
    </location>
</feature>
<evidence type="ECO:0000313" key="4">
    <source>
        <dbReference type="Proteomes" id="UP001179952"/>
    </source>
</evidence>
<sequence>MVAAAAATASNTQNPTRPPLIPSEKDNAAPPRKPKSKLIPSRYMSSSTSSSSIPSSISTSRRCSSPLVVRTAPPDPPSVGRSLSADRRRPESRVSGNAGPGDVSAAARVLKTSVRSLSVSFQGESFALPVSKTKAAPPTPSVSAFPSSRKPTPERRRGASNQVENSRPSSDRRWPSTVRVVSRDLGVLTRSLDFTAAADSKRCSLNGGARVSFDGRLWPSLGSDNSCDLSASDSESVSSGSNSGTHDSSRGPSTPRGSNGLPMKVWPETSAHLRRLQDPGTLLSPKLGILPKRNSLDGPPTLSPRTISMGRALSSPLRGPPARHPSPMKLPESVAATPSRGMASPSRTRGLVFASPSVNVGVGYHQPSISTPSILSFGTDCRTRRMGKSQIEELHLSKIYYNGHLQWRFANARAEKAMVDQMRTAEKTLYSTWLSILQLRDSVTKQKIRLHILTHNLKLASILKGQMTYLEEWANMDRDHSNSLSGAADALKASTLRLPVVDGATADIQKLEDAAASAMDVMRAIASSTLFLLSKVEKMNTLVTQLAGMTAQERALLDQCGDLLSTIAAMQVTHCSLRTNLLQLKHKPRLTYL</sequence>
<evidence type="ECO:0000313" key="3">
    <source>
        <dbReference type="EMBL" id="KAK1275134.1"/>
    </source>
</evidence>
<proteinExistence type="inferred from homology"/>
<dbReference type="EMBL" id="JAUJYN010000003">
    <property type="protein sequence ID" value="KAK1275134.1"/>
    <property type="molecule type" value="Genomic_DNA"/>
</dbReference>
<feature type="compositionally biased region" description="Low complexity" evidence="2">
    <location>
        <begin position="45"/>
        <end position="66"/>
    </location>
</feature>
<dbReference type="PANTHER" id="PTHR31807:SF2">
    <property type="entry name" value="PROTEIN SNOWY COTYLEDON 3"/>
    <property type="match status" value="1"/>
</dbReference>
<reference evidence="3" key="1">
    <citation type="journal article" date="2023" name="Nat. Commun.">
        <title>Diploid and tetraploid genomes of Acorus and the evolution of monocots.</title>
        <authorList>
            <person name="Ma L."/>
            <person name="Liu K.W."/>
            <person name="Li Z."/>
            <person name="Hsiao Y.Y."/>
            <person name="Qi Y."/>
            <person name="Fu T."/>
            <person name="Tang G.D."/>
            <person name="Zhang D."/>
            <person name="Sun W.H."/>
            <person name="Liu D.K."/>
            <person name="Li Y."/>
            <person name="Chen G.Z."/>
            <person name="Liu X.D."/>
            <person name="Liao X.Y."/>
            <person name="Jiang Y.T."/>
            <person name="Yu X."/>
            <person name="Hao Y."/>
            <person name="Huang J."/>
            <person name="Zhao X.W."/>
            <person name="Ke S."/>
            <person name="Chen Y.Y."/>
            <person name="Wu W.L."/>
            <person name="Hsu J.L."/>
            <person name="Lin Y.F."/>
            <person name="Huang M.D."/>
            <person name="Li C.Y."/>
            <person name="Huang L."/>
            <person name="Wang Z.W."/>
            <person name="Zhao X."/>
            <person name="Zhong W.Y."/>
            <person name="Peng D.H."/>
            <person name="Ahmad S."/>
            <person name="Lan S."/>
            <person name="Zhang J.S."/>
            <person name="Tsai W.C."/>
            <person name="Van de Peer Y."/>
            <person name="Liu Z.J."/>
        </authorList>
    </citation>
    <scope>NUCLEOTIDE SEQUENCE</scope>
    <source>
        <strain evidence="3">SCP</strain>
    </source>
</reference>
<dbReference type="GO" id="GO:0008017">
    <property type="term" value="F:microtubule binding"/>
    <property type="evidence" value="ECO:0007669"/>
    <property type="project" value="TreeGrafter"/>
</dbReference>
<feature type="compositionally biased region" description="Polar residues" evidence="2">
    <location>
        <begin position="141"/>
        <end position="150"/>
    </location>
</feature>
<accession>A0AAV9BG74</accession>
<evidence type="ECO:0000256" key="2">
    <source>
        <dbReference type="SAM" id="MobiDB-lite"/>
    </source>
</evidence>
<dbReference type="InterPro" id="IPR007573">
    <property type="entry name" value="QWRF"/>
</dbReference>
<keyword evidence="4" id="KW-1185">Reference proteome</keyword>
<dbReference type="GO" id="GO:0005737">
    <property type="term" value="C:cytoplasm"/>
    <property type="evidence" value="ECO:0007669"/>
    <property type="project" value="TreeGrafter"/>
</dbReference>
<comment type="similarity">
    <text evidence="1">Belongs to the QWRF family.</text>
</comment>